<keyword evidence="4" id="KW-1185">Reference proteome</keyword>
<evidence type="ECO:0000256" key="1">
    <source>
        <dbReference type="SAM" id="Phobius"/>
    </source>
</evidence>
<feature type="transmembrane region" description="Helical" evidence="1">
    <location>
        <begin position="149"/>
        <end position="166"/>
    </location>
</feature>
<dbReference type="InterPro" id="IPR025377">
    <property type="entry name" value="DUF4367"/>
</dbReference>
<accession>A0ABV6NNX8</accession>
<feature type="transmembrane region" description="Helical" evidence="1">
    <location>
        <begin position="41"/>
        <end position="68"/>
    </location>
</feature>
<feature type="transmembrane region" description="Helical" evidence="1">
    <location>
        <begin position="80"/>
        <end position="101"/>
    </location>
</feature>
<dbReference type="RefSeq" id="WP_273848408.1">
    <property type="nucleotide sequence ID" value="NZ_JAQQWT010000082.1"/>
</dbReference>
<feature type="domain" description="DUF4367" evidence="2">
    <location>
        <begin position="195"/>
        <end position="315"/>
    </location>
</feature>
<comment type="caution">
    <text evidence="3">The sequence shown here is derived from an EMBL/GenBank/DDBJ whole genome shotgun (WGS) entry which is preliminary data.</text>
</comment>
<feature type="transmembrane region" description="Helical" evidence="1">
    <location>
        <begin position="107"/>
        <end position="128"/>
    </location>
</feature>
<organism evidence="3 4">
    <name type="scientific">Halalkalibacter alkalisediminis</name>
    <dbReference type="NCBI Taxonomy" id="935616"/>
    <lineage>
        <taxon>Bacteria</taxon>
        <taxon>Bacillati</taxon>
        <taxon>Bacillota</taxon>
        <taxon>Bacilli</taxon>
        <taxon>Bacillales</taxon>
        <taxon>Bacillaceae</taxon>
        <taxon>Halalkalibacter</taxon>
    </lineage>
</organism>
<keyword evidence="1" id="KW-0472">Membrane</keyword>
<dbReference type="Proteomes" id="UP001589833">
    <property type="component" value="Unassembled WGS sequence"/>
</dbReference>
<keyword evidence="1" id="KW-0812">Transmembrane</keyword>
<reference evidence="3 4" key="1">
    <citation type="submission" date="2024-09" db="EMBL/GenBank/DDBJ databases">
        <authorList>
            <person name="Sun Q."/>
            <person name="Mori K."/>
        </authorList>
    </citation>
    <scope>NUCLEOTIDE SEQUENCE [LARGE SCALE GENOMIC DNA]</scope>
    <source>
        <strain evidence="3 4">NCAIM B.02301</strain>
    </source>
</reference>
<dbReference type="EMBL" id="JBHLTR010000132">
    <property type="protein sequence ID" value="MFC0562481.1"/>
    <property type="molecule type" value="Genomic_DNA"/>
</dbReference>
<keyword evidence="1" id="KW-1133">Transmembrane helix</keyword>
<feature type="transmembrane region" description="Helical" evidence="1">
    <location>
        <begin position="7"/>
        <end position="29"/>
    </location>
</feature>
<evidence type="ECO:0000259" key="2">
    <source>
        <dbReference type="Pfam" id="PF14285"/>
    </source>
</evidence>
<evidence type="ECO:0000313" key="3">
    <source>
        <dbReference type="EMBL" id="MFC0562481.1"/>
    </source>
</evidence>
<proteinExistence type="predicted"/>
<protein>
    <submittedName>
        <fullName evidence="3">DUF4367 domain-containing protein</fullName>
    </submittedName>
</protein>
<name>A0ABV6NNX8_9BACI</name>
<gene>
    <name evidence="3" type="ORF">ACFFH4_27010</name>
</gene>
<sequence length="317" mass="36910">MGDKIKIILTLISIALISSFFYAIFQVLLTQIINLNTDIWFAFYIFPHLFAGTFPYFILAWVPLSLLIEKLIQYYNIHGYLFKLIIYCFVGFISFFIYGIVLNLGNIFFLSILTFSLIFGITTAFVFYNTMIIYKATLNKELKPNTKRLITLFVIILAVFSFNLTITGDYSNHSSEEFYNIEEVLENSPLGLKLPSNLPDGVYFNNAQIYQDRNEIIITISYSGNKKEFDWDTPLILTVTDKNMKKELLERHDKLKEISINDNKGYIGRSAIIGDYEYMDVTLMWNENEIYYSLSTDVYENSILDEDDLFKIAKSFK</sequence>
<evidence type="ECO:0000313" key="4">
    <source>
        <dbReference type="Proteomes" id="UP001589833"/>
    </source>
</evidence>
<dbReference type="Pfam" id="PF14285">
    <property type="entry name" value="DUF4367"/>
    <property type="match status" value="1"/>
</dbReference>